<dbReference type="Gene3D" id="3.40.50.300">
    <property type="entry name" value="P-loop containing nucleotide triphosphate hydrolases"/>
    <property type="match status" value="1"/>
</dbReference>
<dbReference type="Pfam" id="PF07728">
    <property type="entry name" value="AAA_5"/>
    <property type="match status" value="1"/>
</dbReference>
<evidence type="ECO:0000256" key="1">
    <source>
        <dbReference type="SAM" id="Coils"/>
    </source>
</evidence>
<evidence type="ECO:0000313" key="4">
    <source>
        <dbReference type="Proteomes" id="UP000612361"/>
    </source>
</evidence>
<dbReference type="GO" id="GO:0016887">
    <property type="term" value="F:ATP hydrolysis activity"/>
    <property type="evidence" value="ECO:0007669"/>
    <property type="project" value="InterPro"/>
</dbReference>
<comment type="caution">
    <text evidence="3">The sequence shown here is derived from an EMBL/GenBank/DDBJ whole genome shotgun (WGS) entry which is preliminary data.</text>
</comment>
<sequence>MHGFSNPHIEKFLESIGSDEGRAWFKGTVEAIRKVFPKIDFWVLGGGAGNKIRVCAGKKTREAFKGNRVFIFRQKTGNKPFHIQIVKQISGKFVKHPIEKSDFPTSSDIEKYLTENRDLFSDVESNLAGNSLDPDDYSSIEIGPDSISKLPLNQILFGPPGTGKTYTSIYETLKILDPELAEEYREVDEDTKSTMSQRLEVRLQLKQRFDEFVADQRVRFVTFHQSFSYEDFVEGLRAETDDENGQIRYDVVDGVFKSLCSEAKSGSDLSDSFARAVERLEEKLQAANNKLRLKTLRGYEFDIKFDGRKTVHIFPLNSVKTDSYYTIKMENVKKLYSGEPKSKMSNPSYVDGVLRYLLSECGLPAKPEFTQQVIKEPYVLIIDEINRGNISRIFGELITLIEPSKRTGSDEALAVTLPYSKETFSVPDNVYLIGTMNTADRSLAGLDLALRRRFSFTEMPPKPDLLDKLVVNQVNIGQMLRVMNQRITALLDRDHCIGHAYFMSLTPDSGIADLREIFEQKIIPLLQEYFFEDWERIRWVLNDQNKGDEAFIVEDTAISIADLFPKVQDKIRTNPRWIINAKAFSNANSYRYIAEATGSETN</sequence>
<dbReference type="Proteomes" id="UP000612361">
    <property type="component" value="Unassembled WGS sequence"/>
</dbReference>
<dbReference type="InterPro" id="IPR052934">
    <property type="entry name" value="Methyl-DNA_Rec/Restrict_Enz"/>
</dbReference>
<protein>
    <submittedName>
        <fullName evidence="3">AAA family ATPase</fullName>
    </submittedName>
</protein>
<gene>
    <name evidence="3" type="ORF">H8K47_15735</name>
</gene>
<dbReference type="InterPro" id="IPR027417">
    <property type="entry name" value="P-loop_NTPase"/>
</dbReference>
<accession>A0A923L0G3</accession>
<proteinExistence type="predicted"/>
<evidence type="ECO:0000313" key="3">
    <source>
        <dbReference type="EMBL" id="MBC3936816.1"/>
    </source>
</evidence>
<dbReference type="PANTHER" id="PTHR37291">
    <property type="entry name" value="5-METHYLCYTOSINE-SPECIFIC RESTRICTION ENZYME B"/>
    <property type="match status" value="1"/>
</dbReference>
<dbReference type="PANTHER" id="PTHR37291:SF1">
    <property type="entry name" value="TYPE IV METHYL-DIRECTED RESTRICTION ENZYME ECOKMCRB SUBUNIT"/>
    <property type="match status" value="1"/>
</dbReference>
<dbReference type="AlphaFoldDB" id="A0A923L0G3"/>
<keyword evidence="1" id="KW-0175">Coiled coil</keyword>
<keyword evidence="4" id="KW-1185">Reference proteome</keyword>
<feature type="coiled-coil region" evidence="1">
    <location>
        <begin position="270"/>
        <end position="297"/>
    </location>
</feature>
<dbReference type="SUPFAM" id="SSF52540">
    <property type="entry name" value="P-loop containing nucleoside triphosphate hydrolases"/>
    <property type="match status" value="1"/>
</dbReference>
<dbReference type="EMBL" id="JACOGG010000021">
    <property type="protein sequence ID" value="MBC3936816.1"/>
    <property type="molecule type" value="Genomic_DNA"/>
</dbReference>
<reference evidence="3" key="1">
    <citation type="submission" date="2020-08" db="EMBL/GenBank/DDBJ databases">
        <title>Novel species isolated from subtropical streams in China.</title>
        <authorList>
            <person name="Lu H."/>
        </authorList>
    </citation>
    <scope>NUCLEOTIDE SEQUENCE</scope>
    <source>
        <strain evidence="3">CY7W</strain>
    </source>
</reference>
<dbReference type="GO" id="GO:0005524">
    <property type="term" value="F:ATP binding"/>
    <property type="evidence" value="ECO:0007669"/>
    <property type="project" value="InterPro"/>
</dbReference>
<organism evidence="3 4">
    <name type="scientific">Undibacterium rugosum</name>
    <dbReference type="NCBI Taxonomy" id="2762291"/>
    <lineage>
        <taxon>Bacteria</taxon>
        <taxon>Pseudomonadati</taxon>
        <taxon>Pseudomonadota</taxon>
        <taxon>Betaproteobacteria</taxon>
        <taxon>Burkholderiales</taxon>
        <taxon>Oxalobacteraceae</taxon>
        <taxon>Undibacterium</taxon>
    </lineage>
</organism>
<dbReference type="RefSeq" id="WP_186882348.1">
    <property type="nucleotide sequence ID" value="NZ_JACOGG010000021.1"/>
</dbReference>
<feature type="domain" description="ATPase dynein-related AAA" evidence="2">
    <location>
        <begin position="370"/>
        <end position="454"/>
    </location>
</feature>
<evidence type="ECO:0000259" key="2">
    <source>
        <dbReference type="Pfam" id="PF07728"/>
    </source>
</evidence>
<dbReference type="InterPro" id="IPR011704">
    <property type="entry name" value="ATPase_dyneun-rel_AAA"/>
</dbReference>
<name>A0A923L0G3_9BURK</name>